<dbReference type="InterPro" id="IPR037925">
    <property type="entry name" value="FlgE/F/G-like"/>
</dbReference>
<feature type="domain" description="Flagellar basal-body/hook protein C-terminal" evidence="2">
    <location>
        <begin position="346"/>
        <end position="389"/>
    </location>
</feature>
<protein>
    <recommendedName>
        <fullName evidence="2">Flagellar basal-body/hook protein C-terminal domain-containing protein</fullName>
    </recommendedName>
</protein>
<dbReference type="PANTHER" id="PTHR30435:SF19">
    <property type="entry name" value="FLAGELLAR BASAL-BODY ROD PROTEIN FLGG"/>
    <property type="match status" value="1"/>
</dbReference>
<accession>A0ABQ5JYV2</accession>
<dbReference type="Proteomes" id="UP001057375">
    <property type="component" value="Unassembled WGS sequence"/>
</dbReference>
<sequence>MITLSGDIMADGSDTVAGEIQTLSISGVTGTGSATEKASFLGYEVSYNNTTSVTAATASLTGAINTAATAIRDQWNLENPDRKILTIAAADADPVVNLTVTYQQTAGDVVALETTDNNGLTFGVVNTTTPGDSTATLDFLGTAIPTTKGASISSVIDKIILDKVAIKNEWNTGTTPHPLSEIEDIIKVSSDEIKIIYKNTEGDVPTIGATSDNGLNFSGTTELIKGSPNGLITRNNDYSGREGAGAEFLKITTTINQTASQGNIQLRLDSLDLTDSAFGNFSVDSTGLITMQQDGVDFAVGQVAIAKFTDNRGLEAIGGNLLKATTRSGTALYNIDNDKTAEVNGGQLELSTADLSESLVNLMVFQRAFEANAKSITTADSILTTLIQLKR</sequence>
<organism evidence="3 4">
    <name type="scientific">Aduncisulcus paluster</name>
    <dbReference type="NCBI Taxonomy" id="2918883"/>
    <lineage>
        <taxon>Eukaryota</taxon>
        <taxon>Metamonada</taxon>
        <taxon>Carpediemonas-like organisms</taxon>
        <taxon>Aduncisulcus</taxon>
    </lineage>
</organism>
<proteinExistence type="inferred from homology"/>
<reference evidence="3" key="1">
    <citation type="submission" date="2022-03" db="EMBL/GenBank/DDBJ databases">
        <title>Draft genome sequence of Aduncisulcus paluster, a free-living microaerophilic Fornicata.</title>
        <authorList>
            <person name="Yuyama I."/>
            <person name="Kume K."/>
            <person name="Tamura T."/>
            <person name="Inagaki Y."/>
            <person name="Hashimoto T."/>
        </authorList>
    </citation>
    <scope>NUCLEOTIDE SEQUENCE</scope>
    <source>
        <strain evidence="3">NY0171</strain>
    </source>
</reference>
<evidence type="ECO:0000259" key="2">
    <source>
        <dbReference type="Pfam" id="PF06429"/>
    </source>
</evidence>
<name>A0ABQ5JYV2_9EUKA</name>
<evidence type="ECO:0000313" key="3">
    <source>
        <dbReference type="EMBL" id="GKT17576.1"/>
    </source>
</evidence>
<comment type="similarity">
    <text evidence="1">Belongs to the flagella basal body rod proteins family.</text>
</comment>
<dbReference type="EMBL" id="BQXS01006110">
    <property type="protein sequence ID" value="GKT17576.1"/>
    <property type="molecule type" value="Genomic_DNA"/>
</dbReference>
<dbReference type="InterPro" id="IPR010930">
    <property type="entry name" value="Flg_bb/hook_C_dom"/>
</dbReference>
<evidence type="ECO:0000256" key="1">
    <source>
        <dbReference type="ARBA" id="ARBA00009677"/>
    </source>
</evidence>
<dbReference type="PANTHER" id="PTHR30435">
    <property type="entry name" value="FLAGELLAR PROTEIN"/>
    <property type="match status" value="1"/>
</dbReference>
<gene>
    <name evidence="3" type="ORF">ADUPG1_004205</name>
</gene>
<dbReference type="SUPFAM" id="SSF117143">
    <property type="entry name" value="Flagellar hook protein flgE"/>
    <property type="match status" value="1"/>
</dbReference>
<dbReference type="Pfam" id="PF06429">
    <property type="entry name" value="Flg_bbr_C"/>
    <property type="match status" value="1"/>
</dbReference>
<evidence type="ECO:0000313" key="4">
    <source>
        <dbReference type="Proteomes" id="UP001057375"/>
    </source>
</evidence>
<keyword evidence="4" id="KW-1185">Reference proteome</keyword>
<comment type="caution">
    <text evidence="3">The sequence shown here is derived from an EMBL/GenBank/DDBJ whole genome shotgun (WGS) entry which is preliminary data.</text>
</comment>